<proteinExistence type="predicted"/>
<name>A0ACC0EDG2_9BASI</name>
<reference evidence="2" key="2">
    <citation type="journal article" date="2018" name="Mol. Plant Microbe Interact.">
        <title>Genome sequence resources for the wheat stripe rust pathogen (Puccinia striiformis f. sp. tritici) and the barley stripe rust pathogen (Puccinia striiformis f. sp. hordei).</title>
        <authorList>
            <person name="Xia C."/>
            <person name="Wang M."/>
            <person name="Yin C."/>
            <person name="Cornejo O.E."/>
            <person name="Hulbert S.H."/>
            <person name="Chen X."/>
        </authorList>
    </citation>
    <scope>NUCLEOTIDE SEQUENCE [LARGE SCALE GENOMIC DNA]</scope>
    <source>
        <strain evidence="2">93-210</strain>
    </source>
</reference>
<comment type="caution">
    <text evidence="1">The sequence shown here is derived from an EMBL/GenBank/DDBJ whole genome shotgun (WGS) entry which is preliminary data.</text>
</comment>
<protein>
    <submittedName>
        <fullName evidence="1">Uncharacterized protein</fullName>
    </submittedName>
</protein>
<dbReference type="EMBL" id="CM045871">
    <property type="protein sequence ID" value="KAI7951431.1"/>
    <property type="molecule type" value="Genomic_DNA"/>
</dbReference>
<organism evidence="1 2">
    <name type="scientific">Puccinia striiformis f. sp. tritici</name>
    <dbReference type="NCBI Taxonomy" id="168172"/>
    <lineage>
        <taxon>Eukaryota</taxon>
        <taxon>Fungi</taxon>
        <taxon>Dikarya</taxon>
        <taxon>Basidiomycota</taxon>
        <taxon>Pucciniomycotina</taxon>
        <taxon>Pucciniomycetes</taxon>
        <taxon>Pucciniales</taxon>
        <taxon>Pucciniaceae</taxon>
        <taxon>Puccinia</taxon>
    </lineage>
</organism>
<dbReference type="Proteomes" id="UP001060170">
    <property type="component" value="Chromosome 7"/>
</dbReference>
<evidence type="ECO:0000313" key="1">
    <source>
        <dbReference type="EMBL" id="KAI7951431.1"/>
    </source>
</evidence>
<gene>
    <name evidence="1" type="ORF">MJO28_007115</name>
</gene>
<sequence length="419" mass="48020">MSDMGAIREFLAERSQRSAPCSFLLDSIEPIFLLKSNEPIFHLKSNEPIFLLKSNEPICLLEPVGPLSAALSAWTAPNAWLWLASSSVRPSRIARTIPFWRLAKYRYQIQKKIDEHASFHKNVIGISNKLNPLHRLIRWERVKFDPLNLYPSIPLNKNDQPIRAPTPEEIEEAYKTVKNSFFLIRSGRVVIRDPLDKSSLIAIMEFTPWSELTNQDKRNLNFLSTFLHNSKKFINPVSSSKRTWGGRMWAIGWRKSQDFMQIVGRYIKNFTPAKMDAYHDHFKKSARAGRIIGKYFKELGSVPFLKNQTLMKKYNLPSFDSLSFGTTPKDSDCSPHITFTTNGFFNPPHIDKKDVSEYAFVLFLPTFSDTGALAPPNSGYDITLGPFVFPDHKIGINFDYQHALDSLDWVCPSRLILTS</sequence>
<evidence type="ECO:0000313" key="2">
    <source>
        <dbReference type="Proteomes" id="UP001060170"/>
    </source>
</evidence>
<accession>A0ACC0EDG2</accession>
<keyword evidence="2" id="KW-1185">Reference proteome</keyword>
<reference evidence="1 2" key="3">
    <citation type="journal article" date="2022" name="Microbiol. Spectr.">
        <title>Folding features and dynamics of 3D genome architecture in plant fungal pathogens.</title>
        <authorList>
            <person name="Xia C."/>
        </authorList>
    </citation>
    <scope>NUCLEOTIDE SEQUENCE [LARGE SCALE GENOMIC DNA]</scope>
    <source>
        <strain evidence="1 2">93-210</strain>
    </source>
</reference>
<reference evidence="2" key="1">
    <citation type="journal article" date="2018" name="BMC Genomics">
        <title>Genomic insights into host adaptation between the wheat stripe rust pathogen (Puccinia striiformis f. sp. tritici) and the barley stripe rust pathogen (Puccinia striiformis f. sp. hordei).</title>
        <authorList>
            <person name="Xia C."/>
            <person name="Wang M."/>
            <person name="Yin C."/>
            <person name="Cornejo O.E."/>
            <person name="Hulbert S.H."/>
            <person name="Chen X."/>
        </authorList>
    </citation>
    <scope>NUCLEOTIDE SEQUENCE [LARGE SCALE GENOMIC DNA]</scope>
    <source>
        <strain evidence="2">93-210</strain>
    </source>
</reference>